<evidence type="ECO:0000313" key="1">
    <source>
        <dbReference type="EMBL" id="GGK42098.1"/>
    </source>
</evidence>
<organism evidence="1 2">
    <name type="scientific">Deinococcus malanensis</name>
    <dbReference type="NCBI Taxonomy" id="1706855"/>
    <lineage>
        <taxon>Bacteria</taxon>
        <taxon>Thermotogati</taxon>
        <taxon>Deinococcota</taxon>
        <taxon>Deinococci</taxon>
        <taxon>Deinococcales</taxon>
        <taxon>Deinococcaceae</taxon>
        <taxon>Deinococcus</taxon>
    </lineage>
</organism>
<comment type="caution">
    <text evidence="1">The sequence shown here is derived from an EMBL/GenBank/DDBJ whole genome shotgun (WGS) entry which is preliminary data.</text>
</comment>
<dbReference type="RefSeq" id="WP_189011923.1">
    <property type="nucleotide sequence ID" value="NZ_BMPP01000030.1"/>
</dbReference>
<gene>
    <name evidence="1" type="ORF">GCM10008955_39860</name>
</gene>
<sequence length="296" mass="31927">MTGLSGGEAWRARDMQVEWSEALPQEVLAAMRADLYAQFVDGYASLPPDARTRLGIEQVDFGAGVLALVRSLPHPAFNLVQGFGVTSPVTEADLDALLGAVEQSRPPAWGLPLDPRTRPMDLRIMLEARGLREVFREVTLYAPASAARQALASFTRALPEVKMVGPYNVLDVAMFITGQFGLPSEMTELARLGLSDLGWMGYFVPGETGVSSAGFLTVGGSAALLHTAATRPENQGQGGQSALILRRLQEGLAQGCEHFLVDVEAGQDNPSRRNLERLGFRPVFEVPFYTAAEPAD</sequence>
<name>A0ABQ2F2K3_9DEIO</name>
<dbReference type="SUPFAM" id="SSF55729">
    <property type="entry name" value="Acyl-CoA N-acyltransferases (Nat)"/>
    <property type="match status" value="1"/>
</dbReference>
<dbReference type="EMBL" id="BMPP01000030">
    <property type="protein sequence ID" value="GGK42098.1"/>
    <property type="molecule type" value="Genomic_DNA"/>
</dbReference>
<evidence type="ECO:0008006" key="3">
    <source>
        <dbReference type="Google" id="ProtNLM"/>
    </source>
</evidence>
<keyword evidence="2" id="KW-1185">Reference proteome</keyword>
<proteinExistence type="predicted"/>
<accession>A0ABQ2F2K3</accession>
<protein>
    <recommendedName>
        <fullName evidence="3">N-acetyltransferase domain-containing protein</fullName>
    </recommendedName>
</protein>
<dbReference type="Proteomes" id="UP000647587">
    <property type="component" value="Unassembled WGS sequence"/>
</dbReference>
<evidence type="ECO:0000313" key="2">
    <source>
        <dbReference type="Proteomes" id="UP000647587"/>
    </source>
</evidence>
<dbReference type="InterPro" id="IPR016181">
    <property type="entry name" value="Acyl_CoA_acyltransferase"/>
</dbReference>
<dbReference type="Gene3D" id="3.40.630.30">
    <property type="match status" value="1"/>
</dbReference>
<reference evidence="2" key="1">
    <citation type="journal article" date="2019" name="Int. J. Syst. Evol. Microbiol.">
        <title>The Global Catalogue of Microorganisms (GCM) 10K type strain sequencing project: providing services to taxonomists for standard genome sequencing and annotation.</title>
        <authorList>
            <consortium name="The Broad Institute Genomics Platform"/>
            <consortium name="The Broad Institute Genome Sequencing Center for Infectious Disease"/>
            <person name="Wu L."/>
            <person name="Ma J."/>
        </authorList>
    </citation>
    <scope>NUCLEOTIDE SEQUENCE [LARGE SCALE GENOMIC DNA]</scope>
    <source>
        <strain evidence="2">JCM 30331</strain>
    </source>
</reference>